<dbReference type="KEGG" id="bgh:BDBG_04718"/>
<protein>
    <submittedName>
        <fullName evidence="2">Uncharacterized protein</fullName>
    </submittedName>
</protein>
<evidence type="ECO:0000313" key="3">
    <source>
        <dbReference type="Proteomes" id="UP000002038"/>
    </source>
</evidence>
<dbReference type="GeneID" id="8509517"/>
<sequence length="362" mass="40718">MPVATATPRKDRLWGHDKRSRRSSPSSSSGTSIIGYSETDSESYEDSMPLLRKPSPSRSKQRAPRISIDTSNLAERDKATSSSLSKGLISPIYKTIYPISAKDVNTCLSPVYKVIYPRTDDKDGNPQSPIYETIYPRHTRRHSLVLKSPIFETGYPREKEPSTPAPASPASPIYVTIRPRSKDCDYSNQDVAEHQATSPMVMFRDGQHKVTCTKGHTIWLPESENTASQRRRQKCCSCEIQEENKTSCAKYQKPDIQRRCSTSSYGMTGLKRNRDGSLDFVRSIRGLNVPQTTNLLDILHSKPSLYDTAAGRYARLDKPKHRSNLDSVFSSLAIHLNVATLKTKSQARSPVLLRYRTSIFTK</sequence>
<dbReference type="RefSeq" id="XP_031578683.1">
    <property type="nucleotide sequence ID" value="XM_031721804.1"/>
</dbReference>
<evidence type="ECO:0000313" key="2">
    <source>
        <dbReference type="EMBL" id="OAT09170.1"/>
    </source>
</evidence>
<feature type="region of interest" description="Disordered" evidence="1">
    <location>
        <begin position="1"/>
        <end position="81"/>
    </location>
</feature>
<dbReference type="VEuPathDB" id="FungiDB:BDBG_04718"/>
<dbReference type="EMBL" id="GG657456">
    <property type="protein sequence ID" value="OAT09170.1"/>
    <property type="molecule type" value="Genomic_DNA"/>
</dbReference>
<gene>
    <name evidence="2" type="ORF">BDBG_04718</name>
</gene>
<accession>A0A179UMR4</accession>
<proteinExistence type="predicted"/>
<feature type="compositionally biased region" description="Basic and acidic residues" evidence="1">
    <location>
        <begin position="8"/>
        <end position="17"/>
    </location>
</feature>
<dbReference type="AlphaFoldDB" id="A0A179UMR4"/>
<keyword evidence="3" id="KW-1185">Reference proteome</keyword>
<dbReference type="Proteomes" id="UP000002038">
    <property type="component" value="Unassembled WGS sequence"/>
</dbReference>
<organism evidence="2 3">
    <name type="scientific">Blastomyces gilchristii (strain SLH14081)</name>
    <name type="common">Blastomyces dermatitidis</name>
    <dbReference type="NCBI Taxonomy" id="559298"/>
    <lineage>
        <taxon>Eukaryota</taxon>
        <taxon>Fungi</taxon>
        <taxon>Dikarya</taxon>
        <taxon>Ascomycota</taxon>
        <taxon>Pezizomycotina</taxon>
        <taxon>Eurotiomycetes</taxon>
        <taxon>Eurotiomycetidae</taxon>
        <taxon>Onygenales</taxon>
        <taxon>Ajellomycetaceae</taxon>
        <taxon>Blastomyces</taxon>
    </lineage>
</organism>
<reference evidence="3" key="1">
    <citation type="journal article" date="2015" name="PLoS Genet.">
        <title>The dynamic genome and transcriptome of the human fungal pathogen Blastomyces and close relative Emmonsia.</title>
        <authorList>
            <person name="Munoz J.F."/>
            <person name="Gauthier G.M."/>
            <person name="Desjardins C.A."/>
            <person name="Gallo J.E."/>
            <person name="Holder J."/>
            <person name="Sullivan T.D."/>
            <person name="Marty A.J."/>
            <person name="Carmen J.C."/>
            <person name="Chen Z."/>
            <person name="Ding L."/>
            <person name="Gujja S."/>
            <person name="Magrini V."/>
            <person name="Misas E."/>
            <person name="Mitreva M."/>
            <person name="Priest M."/>
            <person name="Saif S."/>
            <person name="Whiston E.A."/>
            <person name="Young S."/>
            <person name="Zeng Q."/>
            <person name="Goldman W.E."/>
            <person name="Mardis E.R."/>
            <person name="Taylor J.W."/>
            <person name="McEwen J.G."/>
            <person name="Clay O.K."/>
            <person name="Klein B.S."/>
            <person name="Cuomo C.A."/>
        </authorList>
    </citation>
    <scope>NUCLEOTIDE SEQUENCE [LARGE SCALE GENOMIC DNA]</scope>
    <source>
        <strain evidence="3">SLH14081</strain>
    </source>
</reference>
<evidence type="ECO:0000256" key="1">
    <source>
        <dbReference type="SAM" id="MobiDB-lite"/>
    </source>
</evidence>
<dbReference type="OrthoDB" id="4187063at2759"/>
<name>A0A179UMR4_BLAGS</name>